<dbReference type="CDD" id="cd14360">
    <property type="entry name" value="UBA_NAC_like_bac"/>
    <property type="match status" value="1"/>
</dbReference>
<keyword evidence="1" id="KW-0472">Membrane</keyword>
<keyword evidence="1" id="KW-0812">Transmembrane</keyword>
<sequence length="150" mass="17763">MITIEMIDEFRRRTNASYDEARFYLEKYHGDMLEAIIAYERAGNRRPGHEIMHHRGYQRTSRSDFGQTVGRFLQKLLDIRIVVTDKTDRTYNIPILFPLLLVPFWHVLVLIAIGMMILGYRFSVREIQDGNYNLEDIISRIREKAQARGK</sequence>
<evidence type="ECO:0000256" key="1">
    <source>
        <dbReference type="SAM" id="Phobius"/>
    </source>
</evidence>
<feature type="transmembrane region" description="Helical" evidence="1">
    <location>
        <begin position="95"/>
        <end position="118"/>
    </location>
</feature>
<dbReference type="SUPFAM" id="SSF46934">
    <property type="entry name" value="UBA-like"/>
    <property type="match status" value="1"/>
</dbReference>
<dbReference type="OrthoDB" id="3183239at2"/>
<dbReference type="InterPro" id="IPR009060">
    <property type="entry name" value="UBA-like_sf"/>
</dbReference>
<dbReference type="RefSeq" id="WP_149678699.1">
    <property type="nucleotide sequence ID" value="NZ_DAONMB010000041.1"/>
</dbReference>
<keyword evidence="1" id="KW-1133">Transmembrane helix</keyword>
<protein>
    <recommendedName>
        <fullName evidence="4">DUF4342 domain-containing protein</fullName>
    </recommendedName>
</protein>
<reference evidence="2 3" key="1">
    <citation type="submission" date="2016-11" db="EMBL/GenBank/DDBJ databases">
        <authorList>
            <person name="Varghese N."/>
            <person name="Submissions S."/>
        </authorList>
    </citation>
    <scope>NUCLEOTIDE SEQUENCE [LARGE SCALE GENOMIC DNA]</scope>
    <source>
        <strain evidence="2 3">DSM 19027</strain>
    </source>
</reference>
<keyword evidence="3" id="KW-1185">Reference proteome</keyword>
<gene>
    <name evidence="2" type="ORF">SAMN05444373_102230</name>
</gene>
<organism evidence="2 3">
    <name type="scientific">Thermoclostridium caenicola</name>
    <dbReference type="NCBI Taxonomy" id="659425"/>
    <lineage>
        <taxon>Bacteria</taxon>
        <taxon>Bacillati</taxon>
        <taxon>Bacillota</taxon>
        <taxon>Clostridia</taxon>
        <taxon>Eubacteriales</taxon>
        <taxon>Oscillospiraceae</taxon>
        <taxon>Thermoclostridium</taxon>
    </lineage>
</organism>
<evidence type="ECO:0000313" key="3">
    <source>
        <dbReference type="Proteomes" id="UP000324781"/>
    </source>
</evidence>
<evidence type="ECO:0008006" key="4">
    <source>
        <dbReference type="Google" id="ProtNLM"/>
    </source>
</evidence>
<dbReference type="AlphaFoldDB" id="A0A1M6GA54"/>
<dbReference type="EMBL" id="FQZP01000022">
    <property type="protein sequence ID" value="SHJ06853.1"/>
    <property type="molecule type" value="Genomic_DNA"/>
</dbReference>
<dbReference type="Proteomes" id="UP000324781">
    <property type="component" value="Unassembled WGS sequence"/>
</dbReference>
<proteinExistence type="predicted"/>
<evidence type="ECO:0000313" key="2">
    <source>
        <dbReference type="EMBL" id="SHJ06853.1"/>
    </source>
</evidence>
<name>A0A1M6GA54_9FIRM</name>
<accession>A0A1M6GA54</accession>